<reference evidence="1 2" key="1">
    <citation type="submission" date="2013-11" db="EMBL/GenBank/DDBJ databases">
        <title>Draft genome of the bovine lungworm Dictyocaulus viviparus.</title>
        <authorList>
            <person name="Mitreva M."/>
        </authorList>
    </citation>
    <scope>NUCLEOTIDE SEQUENCE [LARGE SCALE GENOMIC DNA]</scope>
    <source>
        <strain evidence="1 2">HannoverDv2000</strain>
    </source>
</reference>
<evidence type="ECO:0000313" key="1">
    <source>
        <dbReference type="EMBL" id="KJH45762.1"/>
    </source>
</evidence>
<proteinExistence type="predicted"/>
<dbReference type="EMBL" id="KN716388">
    <property type="protein sequence ID" value="KJH45762.1"/>
    <property type="molecule type" value="Genomic_DNA"/>
</dbReference>
<protein>
    <submittedName>
        <fullName evidence="1">Uncharacterized protein</fullName>
    </submittedName>
</protein>
<dbReference type="AlphaFoldDB" id="A0A0D8XPV4"/>
<accession>A0A0D8XPV4</accession>
<reference evidence="2" key="2">
    <citation type="journal article" date="2016" name="Sci. Rep.">
        <title>Dictyocaulus viviparus genome, variome and transcriptome elucidate lungworm biology and support future intervention.</title>
        <authorList>
            <person name="McNulty S.N."/>
            <person name="Strube C."/>
            <person name="Rosa B.A."/>
            <person name="Martin J.C."/>
            <person name="Tyagi R."/>
            <person name="Choi Y.J."/>
            <person name="Wang Q."/>
            <person name="Hallsworth Pepin K."/>
            <person name="Zhang X."/>
            <person name="Ozersky P."/>
            <person name="Wilson R.K."/>
            <person name="Sternberg P.W."/>
            <person name="Gasser R.B."/>
            <person name="Mitreva M."/>
        </authorList>
    </citation>
    <scope>NUCLEOTIDE SEQUENCE [LARGE SCALE GENOMIC DNA]</scope>
    <source>
        <strain evidence="2">HannoverDv2000</strain>
    </source>
</reference>
<dbReference type="Proteomes" id="UP000053766">
    <property type="component" value="Unassembled WGS sequence"/>
</dbReference>
<keyword evidence="2" id="KW-1185">Reference proteome</keyword>
<sequence>MLESLINWFTNGLGKINGFGHKINKIPRHKINLGTNDPHHVAVLRTPKYQCILAFTFDLLHKLTADSSIDFHASGAPYGNHLKELTTFEAFL</sequence>
<organism evidence="1 2">
    <name type="scientific">Dictyocaulus viviparus</name>
    <name type="common">Bovine lungworm</name>
    <dbReference type="NCBI Taxonomy" id="29172"/>
    <lineage>
        <taxon>Eukaryota</taxon>
        <taxon>Metazoa</taxon>
        <taxon>Ecdysozoa</taxon>
        <taxon>Nematoda</taxon>
        <taxon>Chromadorea</taxon>
        <taxon>Rhabditida</taxon>
        <taxon>Rhabditina</taxon>
        <taxon>Rhabditomorpha</taxon>
        <taxon>Strongyloidea</taxon>
        <taxon>Metastrongylidae</taxon>
        <taxon>Dictyocaulus</taxon>
    </lineage>
</organism>
<name>A0A0D8XPV4_DICVI</name>
<gene>
    <name evidence="1" type="ORF">DICVIV_08203</name>
</gene>
<evidence type="ECO:0000313" key="2">
    <source>
        <dbReference type="Proteomes" id="UP000053766"/>
    </source>
</evidence>